<reference evidence="2 3" key="1">
    <citation type="submission" date="2019-03" db="EMBL/GenBank/DDBJ databases">
        <title>Genomic Encyclopedia of Type Strains, Phase IV (KMG-IV): sequencing the most valuable type-strain genomes for metagenomic binning, comparative biology and taxonomic classification.</title>
        <authorList>
            <person name="Goeker M."/>
        </authorList>
    </citation>
    <scope>NUCLEOTIDE SEQUENCE [LARGE SCALE GENOMIC DNA]</scope>
    <source>
        <strain evidence="2 3">DSM 24629</strain>
    </source>
</reference>
<dbReference type="EMBL" id="SMAL01000001">
    <property type="protein sequence ID" value="TCT17065.1"/>
    <property type="molecule type" value="Genomic_DNA"/>
</dbReference>
<protein>
    <recommendedName>
        <fullName evidence="4">Lipocalin-like protein</fullName>
    </recommendedName>
</protein>
<dbReference type="Proteomes" id="UP000294902">
    <property type="component" value="Unassembled WGS sequence"/>
</dbReference>
<keyword evidence="3" id="KW-1185">Reference proteome</keyword>
<dbReference type="AlphaFoldDB" id="A0A4R3MP53"/>
<accession>A0A4R3MP53</accession>
<evidence type="ECO:0000313" key="3">
    <source>
        <dbReference type="Proteomes" id="UP000294902"/>
    </source>
</evidence>
<dbReference type="RefSeq" id="WP_132249651.1">
    <property type="nucleotide sequence ID" value="NZ_SMAL01000001.1"/>
</dbReference>
<evidence type="ECO:0000313" key="2">
    <source>
        <dbReference type="EMBL" id="TCT17065.1"/>
    </source>
</evidence>
<feature type="signal peptide" evidence="1">
    <location>
        <begin position="1"/>
        <end position="22"/>
    </location>
</feature>
<feature type="chain" id="PRO_5038539270" description="Lipocalin-like protein" evidence="1">
    <location>
        <begin position="23"/>
        <end position="125"/>
    </location>
</feature>
<gene>
    <name evidence="2" type="ORF">EDC18_101361</name>
</gene>
<proteinExistence type="predicted"/>
<sequence length="125" mass="13879">MNNKKRIVLSILIMTLMSLLLACGSAQKESELIGEWELIEDVLAFGFFTYPKGSKVQFYSDGNMSFMGIGSKYEIVDGKLKLTENDGPVTYNEYKVDGDTLTLHLQATGLLAGNSVELNYKRVAK</sequence>
<keyword evidence="1" id="KW-0732">Signal</keyword>
<dbReference type="PROSITE" id="PS51257">
    <property type="entry name" value="PROKAR_LIPOPROTEIN"/>
    <property type="match status" value="1"/>
</dbReference>
<evidence type="ECO:0008006" key="4">
    <source>
        <dbReference type="Google" id="ProtNLM"/>
    </source>
</evidence>
<comment type="caution">
    <text evidence="2">The sequence shown here is derived from an EMBL/GenBank/DDBJ whole genome shotgun (WGS) entry which is preliminary data.</text>
</comment>
<name>A0A4R3MP53_9FIRM</name>
<organism evidence="2 3">
    <name type="scientific">Natranaerovirga pectinivora</name>
    <dbReference type="NCBI Taxonomy" id="682400"/>
    <lineage>
        <taxon>Bacteria</taxon>
        <taxon>Bacillati</taxon>
        <taxon>Bacillota</taxon>
        <taxon>Clostridia</taxon>
        <taxon>Lachnospirales</taxon>
        <taxon>Natranaerovirgaceae</taxon>
        <taxon>Natranaerovirga</taxon>
    </lineage>
</organism>
<evidence type="ECO:0000256" key="1">
    <source>
        <dbReference type="SAM" id="SignalP"/>
    </source>
</evidence>